<protein>
    <submittedName>
        <fullName evidence="2">DUF5313 family protein</fullName>
    </submittedName>
</protein>
<organism evidence="2 3">
    <name type="scientific">Amycolatopsis carbonis</name>
    <dbReference type="NCBI Taxonomy" id="715471"/>
    <lineage>
        <taxon>Bacteria</taxon>
        <taxon>Bacillati</taxon>
        <taxon>Actinomycetota</taxon>
        <taxon>Actinomycetes</taxon>
        <taxon>Pseudonocardiales</taxon>
        <taxon>Pseudonocardiaceae</taxon>
        <taxon>Amycolatopsis</taxon>
    </lineage>
</organism>
<feature type="transmembrane region" description="Helical" evidence="1">
    <location>
        <begin position="45"/>
        <end position="64"/>
    </location>
</feature>
<dbReference type="Proteomes" id="UP001236014">
    <property type="component" value="Chromosome"/>
</dbReference>
<evidence type="ECO:0000313" key="2">
    <source>
        <dbReference type="EMBL" id="WIX75033.1"/>
    </source>
</evidence>
<keyword evidence="1" id="KW-0472">Membrane</keyword>
<sequence>MVTPRPGPIRWLRYVYGARLPDEYRPWVLHDATARTWVLRFALRVFFEALPWLTAAFLLLVFLTPLPAGLVLLGLLMALVLGLFLTLGSADELAEVRLAKHGYPPGTGKAVRKRRGGAATWP</sequence>
<dbReference type="InterPro" id="IPR035197">
    <property type="entry name" value="DUF5313"/>
</dbReference>
<dbReference type="RefSeq" id="WP_285965810.1">
    <property type="nucleotide sequence ID" value="NZ_CP127294.1"/>
</dbReference>
<dbReference type="KEGG" id="acab:QRX50_26090"/>
<gene>
    <name evidence="2" type="ORF">QRX50_26090</name>
</gene>
<name>A0A9Y2IAQ6_9PSEU</name>
<keyword evidence="1" id="KW-1133">Transmembrane helix</keyword>
<feature type="transmembrane region" description="Helical" evidence="1">
    <location>
        <begin position="70"/>
        <end position="90"/>
    </location>
</feature>
<keyword evidence="1" id="KW-0812">Transmembrane</keyword>
<evidence type="ECO:0000256" key="1">
    <source>
        <dbReference type="SAM" id="Phobius"/>
    </source>
</evidence>
<dbReference type="AlphaFoldDB" id="A0A9Y2IAQ6"/>
<proteinExistence type="predicted"/>
<keyword evidence="3" id="KW-1185">Reference proteome</keyword>
<reference evidence="2 3" key="1">
    <citation type="submission" date="2023-06" db="EMBL/GenBank/DDBJ databases">
        <authorList>
            <person name="Oyuntsetseg B."/>
            <person name="Kim S.B."/>
        </authorList>
    </citation>
    <scope>NUCLEOTIDE SEQUENCE [LARGE SCALE GENOMIC DNA]</scope>
    <source>
        <strain evidence="2 3">2-15</strain>
    </source>
</reference>
<dbReference type="Pfam" id="PF17240">
    <property type="entry name" value="DUF5313"/>
    <property type="match status" value="1"/>
</dbReference>
<evidence type="ECO:0000313" key="3">
    <source>
        <dbReference type="Proteomes" id="UP001236014"/>
    </source>
</evidence>
<dbReference type="EMBL" id="CP127294">
    <property type="protein sequence ID" value="WIX75033.1"/>
    <property type="molecule type" value="Genomic_DNA"/>
</dbReference>
<accession>A0A9Y2IAQ6</accession>